<feature type="region of interest" description="Disordered" evidence="1">
    <location>
        <begin position="34"/>
        <end position="69"/>
    </location>
</feature>
<evidence type="ECO:0000313" key="2">
    <source>
        <dbReference type="EMBL" id="GGL90692.1"/>
    </source>
</evidence>
<keyword evidence="3" id="KW-1185">Reference proteome</keyword>
<dbReference type="Proteomes" id="UP000639973">
    <property type="component" value="Unassembled WGS sequence"/>
</dbReference>
<accession>A0ABQ2GEU8</accession>
<name>A0ABQ2GEU8_9DEIO</name>
<protein>
    <submittedName>
        <fullName evidence="2">Uncharacterized protein</fullName>
    </submittedName>
</protein>
<evidence type="ECO:0000313" key="3">
    <source>
        <dbReference type="Proteomes" id="UP000639973"/>
    </source>
</evidence>
<reference evidence="3" key="1">
    <citation type="journal article" date="2019" name="Int. J. Syst. Evol. Microbiol.">
        <title>The Global Catalogue of Microorganisms (GCM) 10K type strain sequencing project: providing services to taxonomists for standard genome sequencing and annotation.</title>
        <authorList>
            <consortium name="The Broad Institute Genomics Platform"/>
            <consortium name="The Broad Institute Genome Sequencing Center for Infectious Disease"/>
            <person name="Wu L."/>
            <person name="Ma J."/>
        </authorList>
    </citation>
    <scope>NUCLEOTIDE SEQUENCE [LARGE SCALE GENOMIC DNA]</scope>
    <source>
        <strain evidence="3">JCM 15442</strain>
    </source>
</reference>
<dbReference type="EMBL" id="BMOL01000019">
    <property type="protein sequence ID" value="GGL90692.1"/>
    <property type="molecule type" value="Genomic_DNA"/>
</dbReference>
<gene>
    <name evidence="2" type="ORF">GCM10010840_30920</name>
</gene>
<comment type="caution">
    <text evidence="2">The sequence shown here is derived from an EMBL/GenBank/DDBJ whole genome shotgun (WGS) entry which is preliminary data.</text>
</comment>
<sequence>MGRFRRFRQVQFAQGAALFRFATRQQFHIGALGGGEFGQRHDPKDRGEEGAVRGGRLPAREVAGLGNSE</sequence>
<feature type="compositionally biased region" description="Basic and acidic residues" evidence="1">
    <location>
        <begin position="38"/>
        <end position="51"/>
    </location>
</feature>
<organism evidence="2 3">
    <name type="scientific">Deinococcus aerolatus</name>
    <dbReference type="NCBI Taxonomy" id="522487"/>
    <lineage>
        <taxon>Bacteria</taxon>
        <taxon>Thermotogati</taxon>
        <taxon>Deinococcota</taxon>
        <taxon>Deinococci</taxon>
        <taxon>Deinococcales</taxon>
        <taxon>Deinococcaceae</taxon>
        <taxon>Deinococcus</taxon>
    </lineage>
</organism>
<proteinExistence type="predicted"/>
<evidence type="ECO:0000256" key="1">
    <source>
        <dbReference type="SAM" id="MobiDB-lite"/>
    </source>
</evidence>